<proteinExistence type="predicted"/>
<dbReference type="PANTHER" id="PTHR46825:SF9">
    <property type="entry name" value="BETA-LACTAMASE-RELATED DOMAIN-CONTAINING PROTEIN"/>
    <property type="match status" value="1"/>
</dbReference>
<dbReference type="Gene3D" id="3.40.710.10">
    <property type="entry name" value="DD-peptidase/beta-lactamase superfamily"/>
    <property type="match status" value="1"/>
</dbReference>
<name>A0A1K2IG86_9FLAO</name>
<dbReference type="Proteomes" id="UP000182034">
    <property type="component" value="Unassembled WGS sequence"/>
</dbReference>
<dbReference type="SUPFAM" id="SSF48452">
    <property type="entry name" value="TPR-like"/>
    <property type="match status" value="1"/>
</dbReference>
<dbReference type="InterPro" id="IPR012338">
    <property type="entry name" value="Beta-lactam/transpept-like"/>
</dbReference>
<reference evidence="5" key="1">
    <citation type="submission" date="2016-10" db="EMBL/GenBank/DDBJ databases">
        <authorList>
            <person name="Varghese N."/>
            <person name="Submissions S."/>
        </authorList>
    </citation>
    <scope>NUCLEOTIDE SEQUENCE [LARGE SCALE GENOMIC DNA]</scope>
    <source>
        <strain evidence="5">SUR2</strain>
    </source>
</reference>
<dbReference type="PROSITE" id="PS50293">
    <property type="entry name" value="TPR_REGION"/>
    <property type="match status" value="1"/>
</dbReference>
<dbReference type="InterPro" id="IPR019734">
    <property type="entry name" value="TPR_rpt"/>
</dbReference>
<keyword evidence="1" id="KW-0802">TPR repeat</keyword>
<evidence type="ECO:0000256" key="1">
    <source>
        <dbReference type="PROSITE-ProRule" id="PRU00339"/>
    </source>
</evidence>
<evidence type="ECO:0000313" key="4">
    <source>
        <dbReference type="EMBL" id="SFZ90707.1"/>
    </source>
</evidence>
<keyword evidence="5" id="KW-1185">Reference proteome</keyword>
<dbReference type="PROSITE" id="PS50005">
    <property type="entry name" value="TPR"/>
    <property type="match status" value="1"/>
</dbReference>
<dbReference type="Pfam" id="PF00144">
    <property type="entry name" value="Beta-lactamase"/>
    <property type="match status" value="1"/>
</dbReference>
<feature type="repeat" description="TPR" evidence="1">
    <location>
        <begin position="449"/>
        <end position="482"/>
    </location>
</feature>
<dbReference type="InterPro" id="IPR050491">
    <property type="entry name" value="AmpC-like"/>
</dbReference>
<sequence length="537" mass="60942">MRKIFFLTLLISFFSTTLSGQEFNDLFSTLSKNNLFNGSVIISKSGKTIFSNSYGFSNIEKKDKINSQSQFTIASITKTFTATAILQLKQKGKINIDDSVQKYLSDFPYPNITVKQLLNNTSGLAQYYNLFDTVIKEKPEKVISNQDIIPTFIRFKTPLSFVPGSKWEYNNVNFCLAALIIEKISGMSYANYLEKNIFNPAKMKDSFVPLNRKIKKENQVELYTYPNFYSTQLVNTTTVKNPFLIDEKSNFYGNGGIVSTAADLEKYQKALFSYQILGKKELDEALTATILNDGKKVSYQFDGKEGSYGLGWAMYTDESNGKIVFHDGFITGLTSILLHNITKNETVILLSSIGNSPVFPISNAVLQIIDNKPYTIPVQNLSRIYGSLLESGNKEKADQLIQEYLKNPSSYGASENDFNRLGYQFLRLQKNDLSLETFYSATLIFPKSANIFDSYGEALLQSDRKEEALKMYQKSLELNPENTNAKEMIKNINDLLIKKIRYFKNLFFISLFSSQLISYFCKKTNGQIEFSGSYCSD</sequence>
<dbReference type="AlphaFoldDB" id="A0A1K2IG86"/>
<dbReference type="EMBL" id="FPKW01000001">
    <property type="protein sequence ID" value="SFZ90707.1"/>
    <property type="molecule type" value="Genomic_DNA"/>
</dbReference>
<dbReference type="Gene3D" id="1.25.40.10">
    <property type="entry name" value="Tetratricopeptide repeat domain"/>
    <property type="match status" value="1"/>
</dbReference>
<accession>A0A1K2IG86</accession>
<evidence type="ECO:0000313" key="5">
    <source>
        <dbReference type="Proteomes" id="UP000182034"/>
    </source>
</evidence>
<dbReference type="PANTHER" id="PTHR46825">
    <property type="entry name" value="D-ALANYL-D-ALANINE-CARBOXYPEPTIDASE/ENDOPEPTIDASE AMPH"/>
    <property type="match status" value="1"/>
</dbReference>
<dbReference type="InterPro" id="IPR001466">
    <property type="entry name" value="Beta-lactam-related"/>
</dbReference>
<dbReference type="OrthoDB" id="9793489at2"/>
<evidence type="ECO:0000259" key="3">
    <source>
        <dbReference type="Pfam" id="PF00144"/>
    </source>
</evidence>
<feature type="domain" description="Beta-lactamase-related" evidence="3">
    <location>
        <begin position="28"/>
        <end position="357"/>
    </location>
</feature>
<feature type="signal peptide" evidence="2">
    <location>
        <begin position="1"/>
        <end position="20"/>
    </location>
</feature>
<evidence type="ECO:0000256" key="2">
    <source>
        <dbReference type="SAM" id="SignalP"/>
    </source>
</evidence>
<gene>
    <name evidence="4" type="ORF">SAMN05216324_101479</name>
</gene>
<dbReference type="SMART" id="SM00028">
    <property type="entry name" value="TPR"/>
    <property type="match status" value="2"/>
</dbReference>
<keyword evidence="2" id="KW-0732">Signal</keyword>
<organism evidence="4 5">
    <name type="scientific">Chryseobacterium limigenitum</name>
    <dbReference type="NCBI Taxonomy" id="1612149"/>
    <lineage>
        <taxon>Bacteria</taxon>
        <taxon>Pseudomonadati</taxon>
        <taxon>Bacteroidota</taxon>
        <taxon>Flavobacteriia</taxon>
        <taxon>Flavobacteriales</taxon>
        <taxon>Weeksellaceae</taxon>
        <taxon>Chryseobacterium group</taxon>
        <taxon>Chryseobacterium</taxon>
    </lineage>
</organism>
<dbReference type="SUPFAM" id="SSF56601">
    <property type="entry name" value="beta-lactamase/transpeptidase-like"/>
    <property type="match status" value="1"/>
</dbReference>
<feature type="chain" id="PRO_5012295338" evidence="2">
    <location>
        <begin position="21"/>
        <end position="537"/>
    </location>
</feature>
<dbReference type="InterPro" id="IPR011990">
    <property type="entry name" value="TPR-like_helical_dom_sf"/>
</dbReference>
<protein>
    <submittedName>
        <fullName evidence="4">CubicO group peptidase, beta-lactamase class C family</fullName>
    </submittedName>
</protein>
<dbReference type="RefSeq" id="WP_072406809.1">
    <property type="nucleotide sequence ID" value="NZ_FPKW01000001.1"/>
</dbReference>
<dbReference type="STRING" id="1612149.SAMN05216324_101479"/>